<sequence length="217" mass="25140">MKNNIVSILSIISGLFPTIIAIIYYVYISEHLTPAERILLSIKDKFYIYITTVGLALVVFISFTVFTVFTYFIDAYSFLICSIIIINILLLFILVNFMAYHHPINVYLIIDNSQFKLLNKLDSAHISVRPRFGSDNELMIFNISQLENHVLREEYHLKKPKSEDWIVTFIVSLMTSLSTIIIIVSIKNNLYVHDLIITCIVSVISSVFIMYRKKRNT</sequence>
<keyword evidence="1" id="KW-0472">Membrane</keyword>
<reference evidence="2 3" key="1">
    <citation type="submission" date="2019-11" db="EMBL/GenBank/DDBJ databases">
        <title>Draft genome sequence of 12 host-associated Lactobacillus reuteri rodent strains.</title>
        <authorList>
            <person name="Zhang S."/>
            <person name="Ozcam M."/>
            <person name="Van Pijkeren J.P."/>
        </authorList>
    </citation>
    <scope>NUCLEOTIDE SEQUENCE [LARGE SCALE GENOMIC DNA]</scope>
    <source>
        <strain evidence="2 3">L1604-1</strain>
    </source>
</reference>
<feature type="transmembrane region" description="Helical" evidence="1">
    <location>
        <begin position="46"/>
        <end position="69"/>
    </location>
</feature>
<comment type="caution">
    <text evidence="2">The sequence shown here is derived from an EMBL/GenBank/DDBJ whole genome shotgun (WGS) entry which is preliminary data.</text>
</comment>
<keyword evidence="1" id="KW-0812">Transmembrane</keyword>
<feature type="transmembrane region" description="Helical" evidence="1">
    <location>
        <begin position="75"/>
        <end position="99"/>
    </location>
</feature>
<evidence type="ECO:0008006" key="4">
    <source>
        <dbReference type="Google" id="ProtNLM"/>
    </source>
</evidence>
<gene>
    <name evidence="2" type="ORF">GIX80_02790</name>
</gene>
<dbReference type="EMBL" id="WJMZ01000002">
    <property type="protein sequence ID" value="MRG83326.1"/>
    <property type="molecule type" value="Genomic_DNA"/>
</dbReference>
<evidence type="ECO:0000256" key="1">
    <source>
        <dbReference type="SAM" id="Phobius"/>
    </source>
</evidence>
<dbReference type="AlphaFoldDB" id="A0AB36ACZ2"/>
<accession>A0AB36ACZ2</accession>
<evidence type="ECO:0000313" key="3">
    <source>
        <dbReference type="Proteomes" id="UP000441557"/>
    </source>
</evidence>
<feature type="transmembrane region" description="Helical" evidence="1">
    <location>
        <begin position="190"/>
        <end position="211"/>
    </location>
</feature>
<organism evidence="2 3">
    <name type="scientific">Limosilactobacillus reuteri</name>
    <name type="common">Lactobacillus reuteri</name>
    <dbReference type="NCBI Taxonomy" id="1598"/>
    <lineage>
        <taxon>Bacteria</taxon>
        <taxon>Bacillati</taxon>
        <taxon>Bacillota</taxon>
        <taxon>Bacilli</taxon>
        <taxon>Lactobacillales</taxon>
        <taxon>Lactobacillaceae</taxon>
        <taxon>Limosilactobacillus</taxon>
    </lineage>
</organism>
<feature type="transmembrane region" description="Helical" evidence="1">
    <location>
        <begin position="165"/>
        <end position="184"/>
    </location>
</feature>
<dbReference type="Proteomes" id="UP000441557">
    <property type="component" value="Unassembled WGS sequence"/>
</dbReference>
<feature type="transmembrane region" description="Helical" evidence="1">
    <location>
        <begin position="6"/>
        <end position="26"/>
    </location>
</feature>
<dbReference type="RefSeq" id="WP_065533062.1">
    <property type="nucleotide sequence ID" value="NZ_CP015408.2"/>
</dbReference>
<protein>
    <recommendedName>
        <fullName evidence="4">DUF3169 family protein</fullName>
    </recommendedName>
</protein>
<proteinExistence type="predicted"/>
<keyword evidence="1" id="KW-1133">Transmembrane helix</keyword>
<evidence type="ECO:0000313" key="2">
    <source>
        <dbReference type="EMBL" id="MRG83326.1"/>
    </source>
</evidence>
<name>A0AB36ACZ2_LIMRT</name>